<dbReference type="PANTHER" id="PTHR47959">
    <property type="entry name" value="ATP-DEPENDENT RNA HELICASE RHLE-RELATED"/>
    <property type="match status" value="1"/>
</dbReference>
<gene>
    <name evidence="7" type="ORF">MSj_02889</name>
</gene>
<reference evidence="7 8" key="1">
    <citation type="journal article" date="2018" name="Front. Microbiol.">
        <title>Adaptation of the Freshwater Bloom-Forming Cyanobacterium Microcystis aeruginosa to Brackish Water Is Driven by Recent Horizontal Transfer of Sucrose Genes.</title>
        <authorList>
            <person name="Tanabe Y."/>
            <person name="Hodoki Y."/>
            <person name="Sano T."/>
            <person name="Tada K."/>
            <person name="Watanabe M.M."/>
        </authorList>
    </citation>
    <scope>NUCLEOTIDE SEQUENCE [LARGE SCALE GENOMIC DNA]</scope>
    <source>
        <strain evidence="7 8">Sj</strain>
    </source>
</reference>
<dbReference type="RefSeq" id="WP_110579691.1">
    <property type="nucleotide sequence ID" value="NZ_BDSG01000073.1"/>
</dbReference>
<dbReference type="InterPro" id="IPR054712">
    <property type="entry name" value="Cas3-like_dom"/>
</dbReference>
<evidence type="ECO:0000256" key="3">
    <source>
        <dbReference type="ARBA" id="ARBA00022806"/>
    </source>
</evidence>
<dbReference type="InterPro" id="IPR011545">
    <property type="entry name" value="DEAD/DEAH_box_helicase_dom"/>
</dbReference>
<dbReference type="PROSITE" id="PS51192">
    <property type="entry name" value="HELICASE_ATP_BIND_1"/>
    <property type="match status" value="1"/>
</dbReference>
<feature type="domain" description="Helicase ATP-binding" evidence="6">
    <location>
        <begin position="49"/>
        <end position="230"/>
    </location>
</feature>
<keyword evidence="2" id="KW-0378">Hydrolase</keyword>
<evidence type="ECO:0000313" key="8">
    <source>
        <dbReference type="Proteomes" id="UP000248272"/>
    </source>
</evidence>
<name>A0A2Z6UP76_MICAE</name>
<keyword evidence="5" id="KW-0051">Antiviral defense</keyword>
<dbReference type="AlphaFoldDB" id="A0A2Z6UP76"/>
<evidence type="ECO:0000259" key="6">
    <source>
        <dbReference type="PROSITE" id="PS51192"/>
    </source>
</evidence>
<accession>A0A2Z6UP76</accession>
<evidence type="ECO:0000256" key="5">
    <source>
        <dbReference type="ARBA" id="ARBA00023118"/>
    </source>
</evidence>
<dbReference type="Proteomes" id="UP000248272">
    <property type="component" value="Unassembled WGS sequence"/>
</dbReference>
<dbReference type="PANTHER" id="PTHR47959:SF13">
    <property type="entry name" value="ATP-DEPENDENT RNA HELICASE RHLE"/>
    <property type="match status" value="1"/>
</dbReference>
<proteinExistence type="predicted"/>
<dbReference type="GO" id="GO:0005524">
    <property type="term" value="F:ATP binding"/>
    <property type="evidence" value="ECO:0007669"/>
    <property type="project" value="UniProtKB-KW"/>
</dbReference>
<dbReference type="Pfam" id="PF00270">
    <property type="entry name" value="DEAD"/>
    <property type="match status" value="1"/>
</dbReference>
<dbReference type="GO" id="GO:0016787">
    <property type="term" value="F:hydrolase activity"/>
    <property type="evidence" value="ECO:0007669"/>
    <property type="project" value="UniProtKB-KW"/>
</dbReference>
<keyword evidence="3" id="KW-0347">Helicase</keyword>
<dbReference type="InterPro" id="IPR027417">
    <property type="entry name" value="P-loop_NTPase"/>
</dbReference>
<evidence type="ECO:0000313" key="7">
    <source>
        <dbReference type="EMBL" id="GBL11385.1"/>
    </source>
</evidence>
<evidence type="ECO:0000256" key="1">
    <source>
        <dbReference type="ARBA" id="ARBA00022741"/>
    </source>
</evidence>
<dbReference type="NCBIfam" id="TIGR03158">
    <property type="entry name" value="cas3_cyano"/>
    <property type="match status" value="1"/>
</dbReference>
<dbReference type="InterPro" id="IPR017575">
    <property type="entry name" value="CRISPR-assoc_helicase_Cas3"/>
</dbReference>
<dbReference type="InterPro" id="IPR050079">
    <property type="entry name" value="DEAD_box_RNA_helicase"/>
</dbReference>
<evidence type="ECO:0000256" key="2">
    <source>
        <dbReference type="ARBA" id="ARBA00022801"/>
    </source>
</evidence>
<dbReference type="InterPro" id="IPR014001">
    <property type="entry name" value="Helicase_ATP-bd"/>
</dbReference>
<organism evidence="7 8">
    <name type="scientific">Microcystis aeruginosa Sj</name>
    <dbReference type="NCBI Taxonomy" id="1979544"/>
    <lineage>
        <taxon>Bacteria</taxon>
        <taxon>Bacillati</taxon>
        <taxon>Cyanobacteriota</taxon>
        <taxon>Cyanophyceae</taxon>
        <taxon>Oscillatoriophycideae</taxon>
        <taxon>Chroococcales</taxon>
        <taxon>Microcystaceae</taxon>
        <taxon>Microcystis</taxon>
    </lineage>
</organism>
<dbReference type="Pfam" id="PF22590">
    <property type="entry name" value="Cas3-like_C_2"/>
    <property type="match status" value="1"/>
</dbReference>
<dbReference type="GO" id="GO:0003676">
    <property type="term" value="F:nucleic acid binding"/>
    <property type="evidence" value="ECO:0007669"/>
    <property type="project" value="InterPro"/>
</dbReference>
<sequence length="668" mass="76962">MKIKLLSTWSELLKETDPIAKIKLAIHQKKVWDAVCNPGIEIIFDTALTGDGKTLASLLPAFYESQNLGKGLFAYPTNELIRDQAKQVEKWSQYLNLAIESHQLNSQTLAEFIENEGISKIETLRTIANDADLVLTNPDIFTLIHRFFYNQYRGNIAHLSQTWFIYFRYVVFDEFHIFNSAQVTNVLDSIAFSRANATQKYPVKFLFLSATPDKLIQEALEKAGISIKVIKGNYQHGLKDSKTHRCILRDVELELVACQQTSGGAENWINNNLETINQFFRDYPTSKGLLIVNSVFAAKRIVKSLKNNYSCKFTIGENTGLTSLEIRKDSESKQLIIATSTVDVGVDFEINFLVYESLDSGTFIQRLGRLGRHEGFPIYKAIALVPDWVKEKFAEIYANNSEIDRESFFDVVRNNIYQKPQEFDRYLSRWGKILSTVRYARLTTQKEQYQTLLERYGNEASNIIGETPKWCKLNELKEHPSIIQDLETFRGTGQLDLWVYEPETNAITNMSIIRLLSGTEFKLVSESEAKKISDKFQQPFYKNSLNLYAIISNYLDSYKKVELQFTYDFDKQKINQAQQRVGFRIQAPHPEIRKINEQLEYVKLTTCVADPTRYDIAKLKRLYKLPALFELYPIKDSRGAIYSVAFGQDALLLDSLLYWQKTNTTMIC</sequence>
<keyword evidence="4" id="KW-0067">ATP-binding</keyword>
<dbReference type="GO" id="GO:0005829">
    <property type="term" value="C:cytosol"/>
    <property type="evidence" value="ECO:0007669"/>
    <property type="project" value="TreeGrafter"/>
</dbReference>
<keyword evidence="1" id="KW-0547">Nucleotide-binding</keyword>
<dbReference type="SMART" id="SM00487">
    <property type="entry name" value="DEXDc"/>
    <property type="match status" value="1"/>
</dbReference>
<dbReference type="SUPFAM" id="SSF52540">
    <property type="entry name" value="P-loop containing nucleoside triphosphate hydrolases"/>
    <property type="match status" value="1"/>
</dbReference>
<dbReference type="EMBL" id="BDSG01000073">
    <property type="protein sequence ID" value="GBL11385.1"/>
    <property type="molecule type" value="Genomic_DNA"/>
</dbReference>
<dbReference type="Gene3D" id="3.40.50.300">
    <property type="entry name" value="P-loop containing nucleotide triphosphate hydrolases"/>
    <property type="match status" value="2"/>
</dbReference>
<protein>
    <recommendedName>
        <fullName evidence="6">Helicase ATP-binding domain-containing protein</fullName>
    </recommendedName>
</protein>
<evidence type="ECO:0000256" key="4">
    <source>
        <dbReference type="ARBA" id="ARBA00022840"/>
    </source>
</evidence>
<comment type="caution">
    <text evidence="7">The sequence shown here is derived from an EMBL/GenBank/DDBJ whole genome shotgun (WGS) entry which is preliminary data.</text>
</comment>
<dbReference type="GO" id="GO:0051607">
    <property type="term" value="P:defense response to virus"/>
    <property type="evidence" value="ECO:0007669"/>
    <property type="project" value="UniProtKB-KW"/>
</dbReference>
<dbReference type="GO" id="GO:0003724">
    <property type="term" value="F:RNA helicase activity"/>
    <property type="evidence" value="ECO:0007669"/>
    <property type="project" value="TreeGrafter"/>
</dbReference>